<keyword evidence="9" id="KW-1278">Translocase</keyword>
<dbReference type="Gene3D" id="2.70.150.10">
    <property type="entry name" value="Calcium-transporting ATPase, cytoplasmic transduction domain A"/>
    <property type="match status" value="1"/>
</dbReference>
<dbReference type="InterPro" id="IPR044492">
    <property type="entry name" value="P_typ_ATPase_HD_dom"/>
</dbReference>
<name>A0A1H1C2Q6_9ACTN</name>
<keyword evidence="7" id="KW-0187">Copper transport</keyword>
<organism evidence="15 16">
    <name type="scientific">Thermostaphylospora chromogena</name>
    <dbReference type="NCBI Taxonomy" id="35622"/>
    <lineage>
        <taxon>Bacteria</taxon>
        <taxon>Bacillati</taxon>
        <taxon>Actinomycetota</taxon>
        <taxon>Actinomycetes</taxon>
        <taxon>Streptosporangiales</taxon>
        <taxon>Thermomonosporaceae</taxon>
        <taxon>Thermostaphylospora</taxon>
    </lineage>
</organism>
<keyword evidence="16" id="KW-1185">Reference proteome</keyword>
<dbReference type="SFLD" id="SFLDG00002">
    <property type="entry name" value="C1.7:_P-type_atpase_like"/>
    <property type="match status" value="1"/>
</dbReference>
<keyword evidence="7" id="KW-0813">Transport</keyword>
<keyword evidence="5 13" id="KW-0479">Metal-binding</keyword>
<dbReference type="Pfam" id="PF00702">
    <property type="entry name" value="Hydrolase"/>
    <property type="match status" value="1"/>
</dbReference>
<dbReference type="STRING" id="35622.SAMN04489764_1261"/>
<dbReference type="PROSITE" id="PS50846">
    <property type="entry name" value="HMA_2"/>
    <property type="match status" value="1"/>
</dbReference>
<dbReference type="NCBIfam" id="TIGR01525">
    <property type="entry name" value="ATPase-IB_hvy"/>
    <property type="match status" value="1"/>
</dbReference>
<dbReference type="GO" id="GO:0043682">
    <property type="term" value="F:P-type divalent copper transporter activity"/>
    <property type="evidence" value="ECO:0007669"/>
    <property type="project" value="TreeGrafter"/>
</dbReference>
<dbReference type="CDD" id="cd02094">
    <property type="entry name" value="P-type_ATPase_Cu-like"/>
    <property type="match status" value="1"/>
</dbReference>
<evidence type="ECO:0000313" key="16">
    <source>
        <dbReference type="Proteomes" id="UP000217103"/>
    </source>
</evidence>
<feature type="transmembrane region" description="Helical" evidence="13">
    <location>
        <begin position="248"/>
        <end position="270"/>
    </location>
</feature>
<keyword evidence="10 13" id="KW-1133">Transmembrane helix</keyword>
<feature type="transmembrane region" description="Helical" evidence="13">
    <location>
        <begin position="182"/>
        <end position="199"/>
    </location>
</feature>
<keyword evidence="7" id="KW-0406">Ion transport</keyword>
<evidence type="ECO:0000256" key="1">
    <source>
        <dbReference type="ARBA" id="ARBA00004651"/>
    </source>
</evidence>
<dbReference type="InterPro" id="IPR059000">
    <property type="entry name" value="ATPase_P-type_domA"/>
</dbReference>
<comment type="subcellular location">
    <subcellularLocation>
        <location evidence="1">Cell membrane</location>
        <topology evidence="1">Multi-pass membrane protein</topology>
    </subcellularLocation>
</comment>
<evidence type="ECO:0000313" key="15">
    <source>
        <dbReference type="EMBL" id="SDQ58399.1"/>
    </source>
</evidence>
<dbReference type="Gene3D" id="3.40.1110.10">
    <property type="entry name" value="Calcium-transporting ATPase, cytoplasmic domain N"/>
    <property type="match status" value="1"/>
</dbReference>
<dbReference type="InterPro" id="IPR036412">
    <property type="entry name" value="HAD-like_sf"/>
</dbReference>
<evidence type="ECO:0000256" key="9">
    <source>
        <dbReference type="ARBA" id="ARBA00022967"/>
    </source>
</evidence>
<dbReference type="InterPro" id="IPR023214">
    <property type="entry name" value="HAD_sf"/>
</dbReference>
<feature type="transmembrane region" description="Helical" evidence="13">
    <location>
        <begin position="219"/>
        <end position="236"/>
    </location>
</feature>
<dbReference type="Pfam" id="PF00122">
    <property type="entry name" value="E1-E2_ATPase"/>
    <property type="match status" value="1"/>
</dbReference>
<dbReference type="RefSeq" id="WP_242659123.1">
    <property type="nucleotide sequence ID" value="NZ_FNKK01000002.1"/>
</dbReference>
<dbReference type="SUPFAM" id="SSF81665">
    <property type="entry name" value="Calcium ATPase, transmembrane domain M"/>
    <property type="match status" value="1"/>
</dbReference>
<keyword evidence="3 13" id="KW-1003">Cell membrane</keyword>
<dbReference type="CDD" id="cd00371">
    <property type="entry name" value="HMA"/>
    <property type="match status" value="1"/>
</dbReference>
<dbReference type="SFLD" id="SFLDS00003">
    <property type="entry name" value="Haloacid_Dehalogenase"/>
    <property type="match status" value="1"/>
</dbReference>
<dbReference type="InterPro" id="IPR008250">
    <property type="entry name" value="ATPase_P-typ_transduc_dom_A_sf"/>
</dbReference>
<dbReference type="SFLD" id="SFLDF00027">
    <property type="entry name" value="p-type_atpase"/>
    <property type="match status" value="1"/>
</dbReference>
<evidence type="ECO:0000256" key="13">
    <source>
        <dbReference type="RuleBase" id="RU362081"/>
    </source>
</evidence>
<dbReference type="PANTHER" id="PTHR43520:SF8">
    <property type="entry name" value="P-TYPE CU(+) TRANSPORTER"/>
    <property type="match status" value="1"/>
</dbReference>
<dbReference type="EMBL" id="FNKK01000002">
    <property type="protein sequence ID" value="SDQ58399.1"/>
    <property type="molecule type" value="Genomic_DNA"/>
</dbReference>
<dbReference type="InterPro" id="IPR023299">
    <property type="entry name" value="ATPase_P-typ_cyto_dom_N"/>
</dbReference>
<dbReference type="AlphaFoldDB" id="A0A1H1C2Q6"/>
<dbReference type="InterPro" id="IPR023298">
    <property type="entry name" value="ATPase_P-typ_TM_dom_sf"/>
</dbReference>
<feature type="domain" description="HMA" evidence="14">
    <location>
        <begin position="15"/>
        <end position="81"/>
    </location>
</feature>
<dbReference type="InterPro" id="IPR027256">
    <property type="entry name" value="P-typ_ATPase_IB"/>
</dbReference>
<dbReference type="Proteomes" id="UP000217103">
    <property type="component" value="Unassembled WGS sequence"/>
</dbReference>
<evidence type="ECO:0000256" key="8">
    <source>
        <dbReference type="ARBA" id="ARBA00022840"/>
    </source>
</evidence>
<dbReference type="SUPFAM" id="SSF55008">
    <property type="entry name" value="HMA, heavy metal-associated domain"/>
    <property type="match status" value="1"/>
</dbReference>
<protein>
    <submittedName>
        <fullName evidence="15">Cu2+-exporting ATPase</fullName>
    </submittedName>
</protein>
<evidence type="ECO:0000256" key="4">
    <source>
        <dbReference type="ARBA" id="ARBA00022692"/>
    </source>
</evidence>
<feature type="transmembrane region" description="Helical" evidence="13">
    <location>
        <begin position="770"/>
        <end position="788"/>
    </location>
</feature>
<dbReference type="NCBIfam" id="TIGR01494">
    <property type="entry name" value="ATPase_P-type"/>
    <property type="match status" value="1"/>
</dbReference>
<dbReference type="Gene3D" id="3.40.50.1000">
    <property type="entry name" value="HAD superfamily/HAD-like"/>
    <property type="match status" value="1"/>
</dbReference>
<dbReference type="SUPFAM" id="SSF56784">
    <property type="entry name" value="HAD-like"/>
    <property type="match status" value="1"/>
</dbReference>
<evidence type="ECO:0000256" key="7">
    <source>
        <dbReference type="ARBA" id="ARBA00022796"/>
    </source>
</evidence>
<dbReference type="GO" id="GO:0005524">
    <property type="term" value="F:ATP binding"/>
    <property type="evidence" value="ECO:0007669"/>
    <property type="project" value="UniProtKB-UniRule"/>
</dbReference>
<feature type="transmembrane region" description="Helical" evidence="13">
    <location>
        <begin position="800"/>
        <end position="819"/>
    </location>
</feature>
<dbReference type="SUPFAM" id="SSF81653">
    <property type="entry name" value="Calcium ATPase, transduction domain A"/>
    <property type="match status" value="1"/>
</dbReference>
<evidence type="ECO:0000256" key="5">
    <source>
        <dbReference type="ARBA" id="ARBA00022723"/>
    </source>
</evidence>
<dbReference type="GO" id="GO:0005507">
    <property type="term" value="F:copper ion binding"/>
    <property type="evidence" value="ECO:0007669"/>
    <property type="project" value="TreeGrafter"/>
</dbReference>
<dbReference type="PANTHER" id="PTHR43520">
    <property type="entry name" value="ATP7, ISOFORM B"/>
    <property type="match status" value="1"/>
</dbReference>
<feature type="transmembrane region" description="Helical" evidence="13">
    <location>
        <begin position="276"/>
        <end position="294"/>
    </location>
</feature>
<evidence type="ECO:0000256" key="6">
    <source>
        <dbReference type="ARBA" id="ARBA00022741"/>
    </source>
</evidence>
<sequence>MVGEPGARAGGKDRSTAVLDVSGLHWASEQSIVASRLGRQPGVLEVEVNPVAQTATVVFDPSRTSLAELRDWVRECGYHCAGQSVPSHICDPMAEPDPPASAGTSTSAIDDVAQPMAGHGAHMHGGMGESTASGHEAIAHGGHMKHGSTGHVEAATSPQEMMGHGGHAGMSMAAMVADMRNRFLVALLFSIPILMWSPIGTEVFGLHVPVPFGLRQDVWALLLSLPVIFYSCWIFFDGAVRALRARTLDMMVLVAVAVGAGWLYSVVVTLTGGGEVFYEAATVLAAFVLLGHWFEMRARGGANDAIRTLLDLAPPMAMVVRDGTPVEVPTAEVVAGDLLLVRPGAKIPVDGAVEEGESEVDESMVTGESLPVHKEPGSAVVGATINRNGTLRVRATKVGADTALAQIVKLVQQAQNSKAPGQRLADRAAFWLVLVALIGGALTFAVWFLLAGQPFGVAILFAITVVVITCPDALGLATPTAIMVGTGLGAKRGVLFKNAMALETSARVQVVVMDKTGTLTKGEPEVTEVIADGVPEDELLRLVAAVERESEHPLAQAVVRYADERGLDAVRAERFENVPGHGAVAQVAGRRVMVGNRRLLDREGIALGELGTRRDQVASGGRTAVLVAIDGRVAGVIGIADAPRETSAAAVAALHDLGVEVVMLTGDNAATAERIARGLGIDTVIAQVLPGDKAAKIAELQAGGRTVAMVGDGVNDAPALAQADLGIAIGAGTDVAIETADLVLMRSDPLDVPTALRIGRGTVRKMRQNLGWAIGYNTLALPIAAGVFEPALGLVLRPEIAALSMSGSSFIVAMNALALKGLRLPVAQDQVH</sequence>
<evidence type="ECO:0000256" key="12">
    <source>
        <dbReference type="ARBA" id="ARBA00023136"/>
    </source>
</evidence>
<evidence type="ECO:0000259" key="14">
    <source>
        <dbReference type="PROSITE" id="PS50846"/>
    </source>
</evidence>
<evidence type="ECO:0000256" key="11">
    <source>
        <dbReference type="ARBA" id="ARBA00023008"/>
    </source>
</evidence>
<dbReference type="GO" id="GO:0016887">
    <property type="term" value="F:ATP hydrolysis activity"/>
    <property type="evidence" value="ECO:0007669"/>
    <property type="project" value="InterPro"/>
</dbReference>
<dbReference type="PRINTS" id="PR00119">
    <property type="entry name" value="CATATPASE"/>
</dbReference>
<dbReference type="InterPro" id="IPR018303">
    <property type="entry name" value="ATPase_P-typ_P_site"/>
</dbReference>
<accession>A0A1H1C2Q6</accession>
<dbReference type="PROSITE" id="PS00154">
    <property type="entry name" value="ATPASE_E1_E2"/>
    <property type="match status" value="1"/>
</dbReference>
<keyword evidence="12 13" id="KW-0472">Membrane</keyword>
<reference evidence="15 16" key="1">
    <citation type="submission" date="2016-10" db="EMBL/GenBank/DDBJ databases">
        <authorList>
            <person name="de Groot N.N."/>
        </authorList>
    </citation>
    <scope>NUCLEOTIDE SEQUENCE [LARGE SCALE GENOMIC DNA]</scope>
    <source>
        <strain evidence="15 16">DSM 43794</strain>
    </source>
</reference>
<dbReference type="FunFam" id="2.70.150.10:FF:000020">
    <property type="entry name" value="Copper-exporting P-type ATPase A"/>
    <property type="match status" value="1"/>
</dbReference>
<gene>
    <name evidence="15" type="ORF">SAMN04489764_1261</name>
</gene>
<evidence type="ECO:0000256" key="3">
    <source>
        <dbReference type="ARBA" id="ARBA00022475"/>
    </source>
</evidence>
<dbReference type="GO" id="GO:0005886">
    <property type="term" value="C:plasma membrane"/>
    <property type="evidence" value="ECO:0007669"/>
    <property type="project" value="UniProtKB-SubCell"/>
</dbReference>
<dbReference type="InterPro" id="IPR001757">
    <property type="entry name" value="P_typ_ATPase"/>
</dbReference>
<dbReference type="PRINTS" id="PR00120">
    <property type="entry name" value="HATPASE"/>
</dbReference>
<dbReference type="GO" id="GO:0055070">
    <property type="term" value="P:copper ion homeostasis"/>
    <property type="evidence" value="ECO:0007669"/>
    <property type="project" value="TreeGrafter"/>
</dbReference>
<dbReference type="InterPro" id="IPR006121">
    <property type="entry name" value="HMA_dom"/>
</dbReference>
<dbReference type="NCBIfam" id="TIGR01511">
    <property type="entry name" value="ATPase-IB1_Cu"/>
    <property type="match status" value="1"/>
</dbReference>
<keyword evidence="8 13" id="KW-0067">ATP-binding</keyword>
<dbReference type="InterPro" id="IPR036163">
    <property type="entry name" value="HMA_dom_sf"/>
</dbReference>
<evidence type="ECO:0000256" key="10">
    <source>
        <dbReference type="ARBA" id="ARBA00022989"/>
    </source>
</evidence>
<keyword evidence="11" id="KW-0186">Copper</keyword>
<proteinExistence type="inferred from homology"/>
<evidence type="ECO:0000256" key="2">
    <source>
        <dbReference type="ARBA" id="ARBA00006024"/>
    </source>
</evidence>
<keyword evidence="4 13" id="KW-0812">Transmembrane</keyword>
<feature type="transmembrane region" description="Helical" evidence="13">
    <location>
        <begin position="455"/>
        <end position="474"/>
    </location>
</feature>
<dbReference type="Pfam" id="PF00403">
    <property type="entry name" value="HMA"/>
    <property type="match status" value="1"/>
</dbReference>
<comment type="similarity">
    <text evidence="2 13">Belongs to the cation transport ATPase (P-type) (TC 3.A.3) family. Type IB subfamily.</text>
</comment>
<feature type="transmembrane region" description="Helical" evidence="13">
    <location>
        <begin position="428"/>
        <end position="449"/>
    </location>
</feature>
<keyword evidence="6 13" id="KW-0547">Nucleotide-binding</keyword>
<dbReference type="Gene3D" id="3.30.70.100">
    <property type="match status" value="1"/>
</dbReference>